<evidence type="ECO:0000313" key="9">
    <source>
        <dbReference type="Proteomes" id="UP000274429"/>
    </source>
</evidence>
<evidence type="ECO:0000256" key="3">
    <source>
        <dbReference type="ARBA" id="ARBA00022989"/>
    </source>
</evidence>
<dbReference type="AlphaFoldDB" id="A0A0R3X2K8"/>
<evidence type="ECO:0000313" key="10">
    <source>
        <dbReference type="WBParaSite" id="TTAC_0000752901-mRNA-1"/>
    </source>
</evidence>
<dbReference type="InterPro" id="IPR020846">
    <property type="entry name" value="MFS_dom"/>
</dbReference>
<gene>
    <name evidence="8" type="ORF">TTAC_LOCUS7514</name>
</gene>
<dbReference type="EMBL" id="UYWX01020379">
    <property type="protein sequence ID" value="VDM31908.1"/>
    <property type="molecule type" value="Genomic_DNA"/>
</dbReference>
<feature type="domain" description="Major facilitator superfamily (MFS) profile" evidence="7">
    <location>
        <begin position="96"/>
        <end position="553"/>
    </location>
</feature>
<feature type="transmembrane region" description="Helical" evidence="6">
    <location>
        <begin position="438"/>
        <end position="456"/>
    </location>
</feature>
<dbReference type="Gene3D" id="1.20.1250.20">
    <property type="entry name" value="MFS general substrate transporter like domains"/>
    <property type="match status" value="1"/>
</dbReference>
<feature type="transmembrane region" description="Helical" evidence="6">
    <location>
        <begin position="264"/>
        <end position="284"/>
    </location>
</feature>
<evidence type="ECO:0000256" key="1">
    <source>
        <dbReference type="ARBA" id="ARBA00004141"/>
    </source>
</evidence>
<evidence type="ECO:0000256" key="6">
    <source>
        <dbReference type="SAM" id="Phobius"/>
    </source>
</evidence>
<dbReference type="WBParaSite" id="TTAC_0000752901-mRNA-1">
    <property type="protein sequence ID" value="TTAC_0000752901-mRNA-1"/>
    <property type="gene ID" value="TTAC_0000752901"/>
</dbReference>
<dbReference type="GO" id="GO:0016020">
    <property type="term" value="C:membrane"/>
    <property type="evidence" value="ECO:0007669"/>
    <property type="project" value="UniProtKB-SubCell"/>
</dbReference>
<evidence type="ECO:0000256" key="4">
    <source>
        <dbReference type="ARBA" id="ARBA00023136"/>
    </source>
</evidence>
<organism evidence="10">
    <name type="scientific">Hydatigena taeniaeformis</name>
    <name type="common">Feline tapeworm</name>
    <name type="synonym">Taenia taeniaeformis</name>
    <dbReference type="NCBI Taxonomy" id="6205"/>
    <lineage>
        <taxon>Eukaryota</taxon>
        <taxon>Metazoa</taxon>
        <taxon>Spiralia</taxon>
        <taxon>Lophotrochozoa</taxon>
        <taxon>Platyhelminthes</taxon>
        <taxon>Cestoda</taxon>
        <taxon>Eucestoda</taxon>
        <taxon>Cyclophyllidea</taxon>
        <taxon>Taeniidae</taxon>
        <taxon>Hydatigera</taxon>
    </lineage>
</organism>
<feature type="transmembrane region" description="Helical" evidence="6">
    <location>
        <begin position="403"/>
        <end position="426"/>
    </location>
</feature>
<dbReference type="Proteomes" id="UP000274429">
    <property type="component" value="Unassembled WGS sequence"/>
</dbReference>
<sequence length="585" mass="65795">MYGTQIDQIFETLIGGLGAWQVFIILLISLSFSNNMIISVFFNSVPRHRCRADLALEAQFQQWNFTHVARFLGPVDEMDHHFRQCRRYAGRAPSNLTTSALFEFYKSARDSATAANYTCFNGYVFEYSKVQYKGGIVQQWELVCDKAWQLPFNESAYMVGMMVGFIFGGWLSDRAGRRKAMVISGCGEILAGVATALSSSHWIYVVGRVVLATFATARGSAYVVLAAEITTAKCRSTLSAIGMVLQIILQGCVLGFLAIHVTNWRLFIIFNSLPNFLVILHIWLIPESPRWLAACGRAEEAAQILYTAYRFNSRFRKPQPSGLMTTEEFLQHVGLGPNGRQDVILRNIRLRTIYSSSDGANEFAIWQLFKSHLIKITLLSTSILTCQITCIFGMVFFASNIKLHVSFVTIVNSIAQIPGCLLAAALYRFCNSRKLPLLVIYVIVVIMGAVAAFHTMHFHPPTDTILNVYSNIIILFLSAAQRMLFIYVPELYKPIYRNRGFGLAAGMARLGALWFPLINRLDREVMHGLPLLVYTLIMVLQLVLLLFLENTTGLARRSTIAVTPADDGEVEREEPQQRPETQLQE</sequence>
<dbReference type="OrthoDB" id="5141738at2759"/>
<feature type="transmembrane region" description="Helical" evidence="6">
    <location>
        <begin position="202"/>
        <end position="225"/>
    </location>
</feature>
<feature type="transmembrane region" description="Helical" evidence="6">
    <location>
        <begin position="529"/>
        <end position="548"/>
    </location>
</feature>
<evidence type="ECO:0000259" key="7">
    <source>
        <dbReference type="PROSITE" id="PS50850"/>
    </source>
</evidence>
<dbReference type="STRING" id="6205.A0A0R3X2K8"/>
<keyword evidence="9" id="KW-1185">Reference proteome</keyword>
<keyword evidence="4 6" id="KW-0472">Membrane</keyword>
<dbReference type="PROSITE" id="PS50850">
    <property type="entry name" value="MFS"/>
    <property type="match status" value="1"/>
</dbReference>
<dbReference type="InterPro" id="IPR005829">
    <property type="entry name" value="Sugar_transporter_CS"/>
</dbReference>
<dbReference type="InterPro" id="IPR005828">
    <property type="entry name" value="MFS_sugar_transport-like"/>
</dbReference>
<evidence type="ECO:0000256" key="2">
    <source>
        <dbReference type="ARBA" id="ARBA00022692"/>
    </source>
</evidence>
<name>A0A0R3X2K8_HYDTA</name>
<feature type="transmembrane region" description="Helical" evidence="6">
    <location>
        <begin position="468"/>
        <end position="488"/>
    </location>
</feature>
<reference evidence="10" key="1">
    <citation type="submission" date="2017-02" db="UniProtKB">
        <authorList>
            <consortium name="WormBaseParasite"/>
        </authorList>
    </citation>
    <scope>IDENTIFICATION</scope>
</reference>
<dbReference type="GO" id="GO:0022857">
    <property type="term" value="F:transmembrane transporter activity"/>
    <property type="evidence" value="ECO:0007669"/>
    <property type="project" value="InterPro"/>
</dbReference>
<feature type="region of interest" description="Disordered" evidence="5">
    <location>
        <begin position="564"/>
        <end position="585"/>
    </location>
</feature>
<feature type="transmembrane region" description="Helical" evidence="6">
    <location>
        <begin position="376"/>
        <end position="397"/>
    </location>
</feature>
<keyword evidence="2 6" id="KW-0812">Transmembrane</keyword>
<accession>A0A0R3X2K8</accession>
<proteinExistence type="predicted"/>
<feature type="transmembrane region" description="Helical" evidence="6">
    <location>
        <begin position="155"/>
        <end position="172"/>
    </location>
</feature>
<keyword evidence="3 6" id="KW-1133">Transmembrane helix</keyword>
<feature type="transmembrane region" description="Helical" evidence="6">
    <location>
        <begin position="237"/>
        <end position="258"/>
    </location>
</feature>
<dbReference type="InterPro" id="IPR036259">
    <property type="entry name" value="MFS_trans_sf"/>
</dbReference>
<dbReference type="PROSITE" id="PS00216">
    <property type="entry name" value="SUGAR_TRANSPORT_1"/>
    <property type="match status" value="1"/>
</dbReference>
<dbReference type="SUPFAM" id="SSF103473">
    <property type="entry name" value="MFS general substrate transporter"/>
    <property type="match status" value="1"/>
</dbReference>
<feature type="transmembrane region" description="Helical" evidence="6">
    <location>
        <begin position="20"/>
        <end position="42"/>
    </location>
</feature>
<dbReference type="Pfam" id="PF00083">
    <property type="entry name" value="Sugar_tr"/>
    <property type="match status" value="1"/>
</dbReference>
<reference evidence="8 9" key="2">
    <citation type="submission" date="2018-11" db="EMBL/GenBank/DDBJ databases">
        <authorList>
            <consortium name="Pathogen Informatics"/>
        </authorList>
    </citation>
    <scope>NUCLEOTIDE SEQUENCE [LARGE SCALE GENOMIC DNA]</scope>
</reference>
<comment type="subcellular location">
    <subcellularLocation>
        <location evidence="1">Membrane</location>
        <topology evidence="1">Multi-pass membrane protein</topology>
    </subcellularLocation>
</comment>
<protein>
    <submittedName>
        <fullName evidence="10">MFS domain-containing protein</fullName>
    </submittedName>
</protein>
<evidence type="ECO:0000313" key="8">
    <source>
        <dbReference type="EMBL" id="VDM31908.1"/>
    </source>
</evidence>
<evidence type="ECO:0000256" key="5">
    <source>
        <dbReference type="SAM" id="MobiDB-lite"/>
    </source>
</evidence>
<feature type="transmembrane region" description="Helical" evidence="6">
    <location>
        <begin position="500"/>
        <end position="517"/>
    </location>
</feature>
<dbReference type="PANTHER" id="PTHR24064">
    <property type="entry name" value="SOLUTE CARRIER FAMILY 22 MEMBER"/>
    <property type="match status" value="1"/>
</dbReference>